<reference evidence="1" key="1">
    <citation type="journal article" date="2015" name="Nature">
        <title>Complex archaea that bridge the gap between prokaryotes and eukaryotes.</title>
        <authorList>
            <person name="Spang A."/>
            <person name="Saw J.H."/>
            <person name="Jorgensen S.L."/>
            <person name="Zaremba-Niedzwiedzka K."/>
            <person name="Martijn J."/>
            <person name="Lind A.E."/>
            <person name="van Eijk R."/>
            <person name="Schleper C."/>
            <person name="Guy L."/>
            <person name="Ettema T.J."/>
        </authorList>
    </citation>
    <scope>NUCLEOTIDE SEQUENCE</scope>
</reference>
<name>A0A0F9U125_9ZZZZ</name>
<evidence type="ECO:0000313" key="1">
    <source>
        <dbReference type="EMBL" id="KKN55056.1"/>
    </source>
</evidence>
<dbReference type="EMBL" id="LAZR01000902">
    <property type="protein sequence ID" value="KKN55056.1"/>
    <property type="molecule type" value="Genomic_DNA"/>
</dbReference>
<organism evidence="1">
    <name type="scientific">marine sediment metagenome</name>
    <dbReference type="NCBI Taxonomy" id="412755"/>
    <lineage>
        <taxon>unclassified sequences</taxon>
        <taxon>metagenomes</taxon>
        <taxon>ecological metagenomes</taxon>
    </lineage>
</organism>
<accession>A0A0F9U125</accession>
<dbReference type="InterPro" id="IPR054194">
    <property type="entry name" value="DUF6899"/>
</dbReference>
<sequence>MPYIKDKQKLRLHEGGIPQNAGELNYWLTVHIRQYIEEKGESYQTYNDVLGVLSAVPKELYDRRIRRYEDDAIKRNGDIY</sequence>
<dbReference type="AlphaFoldDB" id="A0A0F9U125"/>
<dbReference type="Pfam" id="PF21840">
    <property type="entry name" value="DUF6899"/>
    <property type="match status" value="1"/>
</dbReference>
<proteinExistence type="predicted"/>
<comment type="caution">
    <text evidence="1">The sequence shown here is derived from an EMBL/GenBank/DDBJ whole genome shotgun (WGS) entry which is preliminary data.</text>
</comment>
<gene>
    <name evidence="1" type="ORF">LCGC14_0586570</name>
</gene>
<protein>
    <submittedName>
        <fullName evidence="1">Uncharacterized protein</fullName>
    </submittedName>
</protein>